<organism evidence="5 6">
    <name type="scientific">Photobacterium frigidiphilum</name>
    <dbReference type="NCBI Taxonomy" id="264736"/>
    <lineage>
        <taxon>Bacteria</taxon>
        <taxon>Pseudomonadati</taxon>
        <taxon>Pseudomonadota</taxon>
        <taxon>Gammaproteobacteria</taxon>
        <taxon>Vibrionales</taxon>
        <taxon>Vibrionaceae</taxon>
        <taxon>Photobacterium</taxon>
    </lineage>
</organism>
<reference evidence="5 6" key="1">
    <citation type="submission" date="2018-01" db="EMBL/GenBank/DDBJ databases">
        <title>Whole genome sequencing of Histamine producing bacteria.</title>
        <authorList>
            <person name="Butler K."/>
        </authorList>
    </citation>
    <scope>NUCLEOTIDE SEQUENCE [LARGE SCALE GENOMIC DNA]</scope>
    <source>
        <strain evidence="5 6">JCM 12947</strain>
    </source>
</reference>
<dbReference type="SUPFAM" id="SSF111369">
    <property type="entry name" value="HlyD-like secretion proteins"/>
    <property type="match status" value="1"/>
</dbReference>
<dbReference type="OrthoDB" id="9791520at2"/>
<dbReference type="Gene3D" id="2.40.50.100">
    <property type="match status" value="1"/>
</dbReference>
<feature type="domain" description="CzcB-like barrel-sandwich hybrid" evidence="4">
    <location>
        <begin position="35"/>
        <end position="173"/>
    </location>
</feature>
<keyword evidence="6" id="KW-1185">Reference proteome</keyword>
<evidence type="ECO:0000259" key="3">
    <source>
        <dbReference type="Pfam" id="PF25954"/>
    </source>
</evidence>
<dbReference type="Proteomes" id="UP000240987">
    <property type="component" value="Unassembled WGS sequence"/>
</dbReference>
<evidence type="ECO:0000256" key="1">
    <source>
        <dbReference type="ARBA" id="ARBA00009477"/>
    </source>
</evidence>
<comment type="caution">
    <text evidence="5">The sequence shown here is derived from an EMBL/GenBank/DDBJ whole genome shotgun (WGS) entry which is preliminary data.</text>
</comment>
<feature type="signal peptide" evidence="2">
    <location>
        <begin position="1"/>
        <end position="21"/>
    </location>
</feature>
<dbReference type="InterPro" id="IPR058647">
    <property type="entry name" value="BSH_CzcB-like"/>
</dbReference>
<dbReference type="PANTHER" id="PTHR30469">
    <property type="entry name" value="MULTIDRUG RESISTANCE PROTEIN MDTA"/>
    <property type="match status" value="1"/>
</dbReference>
<name>A0A2T3JJH3_9GAMM</name>
<proteinExistence type="inferred from homology"/>
<dbReference type="Pfam" id="PF25973">
    <property type="entry name" value="BSH_CzcB"/>
    <property type="match status" value="1"/>
</dbReference>
<dbReference type="InterPro" id="IPR058792">
    <property type="entry name" value="Beta-barrel_RND_2"/>
</dbReference>
<dbReference type="AlphaFoldDB" id="A0A2T3JJH3"/>
<keyword evidence="2" id="KW-0732">Signal</keyword>
<dbReference type="GO" id="GO:1990281">
    <property type="term" value="C:efflux pump complex"/>
    <property type="evidence" value="ECO:0007669"/>
    <property type="project" value="TreeGrafter"/>
</dbReference>
<dbReference type="EMBL" id="PYMJ01000007">
    <property type="protein sequence ID" value="PSU49129.1"/>
    <property type="molecule type" value="Genomic_DNA"/>
</dbReference>
<evidence type="ECO:0000313" key="5">
    <source>
        <dbReference type="EMBL" id="PSU49129.1"/>
    </source>
</evidence>
<dbReference type="GO" id="GO:0015562">
    <property type="term" value="F:efflux transmembrane transporter activity"/>
    <property type="evidence" value="ECO:0007669"/>
    <property type="project" value="TreeGrafter"/>
</dbReference>
<comment type="similarity">
    <text evidence="1">Belongs to the membrane fusion protein (MFP) (TC 8.A.1) family.</text>
</comment>
<evidence type="ECO:0000256" key="2">
    <source>
        <dbReference type="SAM" id="SignalP"/>
    </source>
</evidence>
<gene>
    <name evidence="5" type="ORF">C9J12_09055</name>
</gene>
<evidence type="ECO:0000313" key="6">
    <source>
        <dbReference type="Proteomes" id="UP000240987"/>
    </source>
</evidence>
<accession>A0A2T3JJH3</accession>
<dbReference type="PANTHER" id="PTHR30469:SF15">
    <property type="entry name" value="HLYD FAMILY OF SECRETION PROTEINS"/>
    <property type="match status" value="1"/>
</dbReference>
<feature type="chain" id="PRO_5015699714" evidence="2">
    <location>
        <begin position="22"/>
        <end position="270"/>
    </location>
</feature>
<dbReference type="RefSeq" id="WP_107242408.1">
    <property type="nucleotide sequence ID" value="NZ_JAKJUA010000012.1"/>
</dbReference>
<dbReference type="Gene3D" id="2.40.30.170">
    <property type="match status" value="1"/>
</dbReference>
<dbReference type="Pfam" id="PF25954">
    <property type="entry name" value="Beta-barrel_RND_2"/>
    <property type="match status" value="1"/>
</dbReference>
<dbReference type="NCBIfam" id="TIGR01730">
    <property type="entry name" value="RND_mfp"/>
    <property type="match status" value="1"/>
</dbReference>
<protein>
    <submittedName>
        <fullName evidence="5">Efflux transporter periplasmic adaptor subunit</fullName>
    </submittedName>
</protein>
<feature type="domain" description="CusB-like beta-barrel" evidence="3">
    <location>
        <begin position="186"/>
        <end position="251"/>
    </location>
</feature>
<dbReference type="InterPro" id="IPR006143">
    <property type="entry name" value="RND_pump_MFP"/>
</dbReference>
<dbReference type="Gene3D" id="1.10.287.470">
    <property type="entry name" value="Helix hairpin bin"/>
    <property type="match status" value="1"/>
</dbReference>
<sequence length="270" mass="29710">MKKNLLTLGLFGTLLSQPVLALDLIGHTKSKNPLNVVSEISGTIESVGIETGEQIKLGTILATIKAQDFELEVNKQKANLDLAQADLKIKKSLYGRYQELRKKNSLSQNELDISAADYDSATAKVVLAKIELKKAQLDLESTHINSAINGYVVSRSVENGAWVNQGDLLYQIVNIDILNVRLLASEFDIGELHVGQDIEIWSEANPQLKVRSVIKRIGVEIDPESFAYPIEVEIKNPEHIFKPGMSIHASTQVSSLTPVITQSDNLLVSQ</sequence>
<evidence type="ECO:0000259" key="4">
    <source>
        <dbReference type="Pfam" id="PF25973"/>
    </source>
</evidence>